<organism evidence="1">
    <name type="scientific">marine metagenome</name>
    <dbReference type="NCBI Taxonomy" id="408172"/>
    <lineage>
        <taxon>unclassified sequences</taxon>
        <taxon>metagenomes</taxon>
        <taxon>ecological metagenomes</taxon>
    </lineage>
</organism>
<evidence type="ECO:0000313" key="1">
    <source>
        <dbReference type="EMBL" id="SVA93093.1"/>
    </source>
</evidence>
<dbReference type="EMBL" id="UINC01022775">
    <property type="protein sequence ID" value="SVA93093.1"/>
    <property type="molecule type" value="Genomic_DNA"/>
</dbReference>
<gene>
    <name evidence="1" type="ORF">METZ01_LOCUS145947</name>
</gene>
<sequence length="42" mass="4868">MRITARIKSELNLAICFREEYCFPRLSIEGALGLEQPEKLVE</sequence>
<proteinExistence type="predicted"/>
<reference evidence="1" key="1">
    <citation type="submission" date="2018-05" db="EMBL/GenBank/DDBJ databases">
        <authorList>
            <person name="Lanie J.A."/>
            <person name="Ng W.-L."/>
            <person name="Kazmierczak K.M."/>
            <person name="Andrzejewski T.M."/>
            <person name="Davidsen T.M."/>
            <person name="Wayne K.J."/>
            <person name="Tettelin H."/>
            <person name="Glass J.I."/>
            <person name="Rusch D."/>
            <person name="Podicherti R."/>
            <person name="Tsui H.-C.T."/>
            <person name="Winkler M.E."/>
        </authorList>
    </citation>
    <scope>NUCLEOTIDE SEQUENCE</scope>
</reference>
<accession>A0A381ZWI5</accession>
<dbReference type="AlphaFoldDB" id="A0A381ZWI5"/>
<name>A0A381ZWI5_9ZZZZ</name>
<protein>
    <submittedName>
        <fullName evidence="1">Uncharacterized protein</fullName>
    </submittedName>
</protein>